<evidence type="ECO:0000313" key="2">
    <source>
        <dbReference type="Proteomes" id="UP000050761"/>
    </source>
</evidence>
<reference evidence="3" key="2">
    <citation type="submission" date="2019-09" db="UniProtKB">
        <authorList>
            <consortium name="WormBaseParasite"/>
        </authorList>
    </citation>
    <scope>IDENTIFICATION</scope>
</reference>
<proteinExistence type="predicted"/>
<keyword evidence="2" id="KW-1185">Reference proteome</keyword>
<name>A0A183FKN6_HELPZ</name>
<evidence type="ECO:0000313" key="1">
    <source>
        <dbReference type="EMBL" id="VDO73394.1"/>
    </source>
</evidence>
<accession>A0A3P7YNT5</accession>
<dbReference type="OrthoDB" id="5872778at2759"/>
<dbReference type="AlphaFoldDB" id="A0A183FKN6"/>
<gene>
    <name evidence="1" type="ORF">HPBE_LOCUS7728</name>
</gene>
<protein>
    <submittedName>
        <fullName evidence="3">Transposase</fullName>
    </submittedName>
</protein>
<organism evidence="2 3">
    <name type="scientific">Heligmosomoides polygyrus</name>
    <name type="common">Parasitic roundworm</name>
    <dbReference type="NCBI Taxonomy" id="6339"/>
    <lineage>
        <taxon>Eukaryota</taxon>
        <taxon>Metazoa</taxon>
        <taxon>Ecdysozoa</taxon>
        <taxon>Nematoda</taxon>
        <taxon>Chromadorea</taxon>
        <taxon>Rhabditida</taxon>
        <taxon>Rhabditina</taxon>
        <taxon>Rhabditomorpha</taxon>
        <taxon>Strongyloidea</taxon>
        <taxon>Heligmosomidae</taxon>
        <taxon>Heligmosomoides</taxon>
    </lineage>
</organism>
<evidence type="ECO:0000313" key="3">
    <source>
        <dbReference type="WBParaSite" id="HPBE_0000772701-mRNA-1"/>
    </source>
</evidence>
<dbReference type="Proteomes" id="UP000050761">
    <property type="component" value="Unassembled WGS sequence"/>
</dbReference>
<sequence>KCLQSIAQWFHPATSTSVLRGKKRKRVDESGIRTHAPEGTGALNQRLRPLGHLATSTRAEQVLYEPLFALHTCALQDYWASDETTALMSSGYLPMGWIAPCTRRLHTKAEAFERLCKTELIALNSMQIEAKQLTRVGFEPTPPKGLVPKTSALDRSAISPYRYGEACTSHVGYDAADVYLLTRRRR</sequence>
<accession>A0A183FKN6</accession>
<dbReference type="EMBL" id="UZAH01025960">
    <property type="protein sequence ID" value="VDO73394.1"/>
    <property type="molecule type" value="Genomic_DNA"/>
</dbReference>
<dbReference type="WBParaSite" id="HPBE_0000772701-mRNA-1">
    <property type="protein sequence ID" value="HPBE_0000772701-mRNA-1"/>
    <property type="gene ID" value="HPBE_0000772701"/>
</dbReference>
<reference evidence="1 2" key="1">
    <citation type="submission" date="2018-11" db="EMBL/GenBank/DDBJ databases">
        <authorList>
            <consortium name="Pathogen Informatics"/>
        </authorList>
    </citation>
    <scope>NUCLEOTIDE SEQUENCE [LARGE SCALE GENOMIC DNA]</scope>
</reference>